<reference evidence="1 2" key="1">
    <citation type="journal article" date="2019" name="New Phytol.">
        <title>Comparative genomics reveals unique wood-decay strategies and fruiting body development in the Schizophyllaceae.</title>
        <authorList>
            <person name="Almasi E."/>
            <person name="Sahu N."/>
            <person name="Krizsan K."/>
            <person name="Balint B."/>
            <person name="Kovacs G.M."/>
            <person name="Kiss B."/>
            <person name="Cseklye J."/>
            <person name="Drula E."/>
            <person name="Henrissat B."/>
            <person name="Nagy I."/>
            <person name="Chovatia M."/>
            <person name="Adam C."/>
            <person name="LaButti K."/>
            <person name="Lipzen A."/>
            <person name="Riley R."/>
            <person name="Grigoriev I.V."/>
            <person name="Nagy L.G."/>
        </authorList>
    </citation>
    <scope>NUCLEOTIDE SEQUENCE [LARGE SCALE GENOMIC DNA]</scope>
    <source>
        <strain evidence="1 2">NL-1724</strain>
    </source>
</reference>
<protein>
    <recommendedName>
        <fullName evidence="3">MULE transposase domain-containing protein</fullName>
    </recommendedName>
</protein>
<gene>
    <name evidence="1" type="ORF">BD626DRAFT_415300</name>
</gene>
<keyword evidence="2" id="KW-1185">Reference proteome</keyword>
<dbReference type="AlphaFoldDB" id="A0A550BTH0"/>
<dbReference type="OrthoDB" id="2437251at2759"/>
<name>A0A550BTH0_9AGAR</name>
<evidence type="ECO:0000313" key="2">
    <source>
        <dbReference type="Proteomes" id="UP000320762"/>
    </source>
</evidence>
<evidence type="ECO:0000313" key="1">
    <source>
        <dbReference type="EMBL" id="TRM55826.1"/>
    </source>
</evidence>
<accession>A0A550BTH0</accession>
<comment type="caution">
    <text evidence="1">The sequence shown here is derived from an EMBL/GenBank/DDBJ whole genome shotgun (WGS) entry which is preliminary data.</text>
</comment>
<proteinExistence type="predicted"/>
<dbReference type="Proteomes" id="UP000320762">
    <property type="component" value="Unassembled WGS sequence"/>
</dbReference>
<dbReference type="STRING" id="97359.A0A550BTH0"/>
<feature type="non-terminal residue" evidence="1">
    <location>
        <position position="1"/>
    </location>
</feature>
<evidence type="ECO:0008006" key="3">
    <source>
        <dbReference type="Google" id="ProtNLM"/>
    </source>
</evidence>
<sequence>YMDCYARLDKASTRFSYHCAQLKSRQHAVKKTPGAKPRDKGSMTTFDCDGWLHITVWVIGTAAVVKMKHENDHIPYWRIDVPEKVQEFVRDNAKMTPQQLWTQILKKFPNPNYERQSIYRLWADEDRKLWRRHVDEKISAQQLLDEASRVQYNEESGEYGVQSIALPSIEGIDALAFSLPDVLRRWGSQIREIALDSAWNTNGSRYEIYGVLGEIYGSGCPIAYLLIRVNVSQEKGVKELYVHAVMSHLRDTWKIQCLVTLSDKDWAEINACRAKRLPIKDRAPAFYDVDEARREFEFIEKDFVPVGQIHTAGGVVSTVRTEVTIRPMRLSFPH</sequence>
<dbReference type="EMBL" id="VDMD01000091">
    <property type="protein sequence ID" value="TRM55826.1"/>
    <property type="molecule type" value="Genomic_DNA"/>
</dbReference>
<organism evidence="1 2">
    <name type="scientific">Schizophyllum amplum</name>
    <dbReference type="NCBI Taxonomy" id="97359"/>
    <lineage>
        <taxon>Eukaryota</taxon>
        <taxon>Fungi</taxon>
        <taxon>Dikarya</taxon>
        <taxon>Basidiomycota</taxon>
        <taxon>Agaricomycotina</taxon>
        <taxon>Agaricomycetes</taxon>
        <taxon>Agaricomycetidae</taxon>
        <taxon>Agaricales</taxon>
        <taxon>Schizophyllaceae</taxon>
        <taxon>Schizophyllum</taxon>
    </lineage>
</organism>